<reference evidence="1" key="4">
    <citation type="submission" date="2025-09" db="UniProtKB">
        <authorList>
            <consortium name="Ensembl"/>
        </authorList>
    </citation>
    <scope>IDENTIFICATION</scope>
</reference>
<keyword evidence="2" id="KW-1185">Reference proteome</keyword>
<organism evidence="1 2">
    <name type="scientific">Ciona intestinalis</name>
    <name type="common">Transparent sea squirt</name>
    <name type="synonym">Ascidia intestinalis</name>
    <dbReference type="NCBI Taxonomy" id="7719"/>
    <lineage>
        <taxon>Eukaryota</taxon>
        <taxon>Metazoa</taxon>
        <taxon>Chordata</taxon>
        <taxon>Tunicata</taxon>
        <taxon>Ascidiacea</taxon>
        <taxon>Phlebobranchia</taxon>
        <taxon>Cionidae</taxon>
        <taxon>Ciona</taxon>
    </lineage>
</organism>
<evidence type="ECO:0000313" key="1">
    <source>
        <dbReference type="Ensembl" id="ENSCINP00000030553.1"/>
    </source>
</evidence>
<reference evidence="2" key="1">
    <citation type="journal article" date="2002" name="Science">
        <title>The draft genome of Ciona intestinalis: insights into chordate and vertebrate origins.</title>
        <authorList>
            <person name="Dehal P."/>
            <person name="Satou Y."/>
            <person name="Campbell R.K."/>
            <person name="Chapman J."/>
            <person name="Degnan B."/>
            <person name="De Tomaso A."/>
            <person name="Davidson B."/>
            <person name="Di Gregorio A."/>
            <person name="Gelpke M."/>
            <person name="Goodstein D.M."/>
            <person name="Harafuji N."/>
            <person name="Hastings K.E."/>
            <person name="Ho I."/>
            <person name="Hotta K."/>
            <person name="Huang W."/>
            <person name="Kawashima T."/>
            <person name="Lemaire P."/>
            <person name="Martinez D."/>
            <person name="Meinertzhagen I.A."/>
            <person name="Necula S."/>
            <person name="Nonaka M."/>
            <person name="Putnam N."/>
            <person name="Rash S."/>
            <person name="Saiga H."/>
            <person name="Satake M."/>
            <person name="Terry A."/>
            <person name="Yamada L."/>
            <person name="Wang H.G."/>
            <person name="Awazu S."/>
            <person name="Azumi K."/>
            <person name="Boore J."/>
            <person name="Branno M."/>
            <person name="Chin-Bow S."/>
            <person name="DeSantis R."/>
            <person name="Doyle S."/>
            <person name="Francino P."/>
            <person name="Keys D.N."/>
            <person name="Haga S."/>
            <person name="Hayashi H."/>
            <person name="Hino K."/>
            <person name="Imai K.S."/>
            <person name="Inaba K."/>
            <person name="Kano S."/>
            <person name="Kobayashi K."/>
            <person name="Kobayashi M."/>
            <person name="Lee B.I."/>
            <person name="Makabe K.W."/>
            <person name="Manohar C."/>
            <person name="Matassi G."/>
            <person name="Medina M."/>
            <person name="Mochizuki Y."/>
            <person name="Mount S."/>
            <person name="Morishita T."/>
            <person name="Miura S."/>
            <person name="Nakayama A."/>
            <person name="Nishizaka S."/>
            <person name="Nomoto H."/>
            <person name="Ohta F."/>
            <person name="Oishi K."/>
            <person name="Rigoutsos I."/>
            <person name="Sano M."/>
            <person name="Sasaki A."/>
            <person name="Sasakura Y."/>
            <person name="Shoguchi E."/>
            <person name="Shin-i T."/>
            <person name="Spagnuolo A."/>
            <person name="Stainier D."/>
            <person name="Suzuki M.M."/>
            <person name="Tassy O."/>
            <person name="Takatori N."/>
            <person name="Tokuoka M."/>
            <person name="Yagi K."/>
            <person name="Yoshizaki F."/>
            <person name="Wada S."/>
            <person name="Zhang C."/>
            <person name="Hyatt P.D."/>
            <person name="Larimer F."/>
            <person name="Detter C."/>
            <person name="Doggett N."/>
            <person name="Glavina T."/>
            <person name="Hawkins T."/>
            <person name="Richardson P."/>
            <person name="Lucas S."/>
            <person name="Kohara Y."/>
            <person name="Levine M."/>
            <person name="Satoh N."/>
            <person name="Rokhsar D.S."/>
        </authorList>
    </citation>
    <scope>NUCLEOTIDE SEQUENCE [LARGE SCALE GENOMIC DNA]</scope>
</reference>
<dbReference type="AlphaFoldDB" id="H2XLM1"/>
<dbReference type="HOGENOM" id="CLU_3392164_0_0_1"/>
<dbReference type="EMBL" id="EAAA01000386">
    <property type="status" value="NOT_ANNOTATED_CDS"/>
    <property type="molecule type" value="Genomic_DNA"/>
</dbReference>
<protein>
    <submittedName>
        <fullName evidence="1">Uncharacterized protein</fullName>
    </submittedName>
</protein>
<reference evidence="1" key="3">
    <citation type="submission" date="2025-08" db="UniProtKB">
        <authorList>
            <consortium name="Ensembl"/>
        </authorList>
    </citation>
    <scope>IDENTIFICATION</scope>
</reference>
<accession>H2XLM1</accession>
<reference evidence="1" key="2">
    <citation type="journal article" date="2008" name="Genome Biol.">
        <title>Improved genome assembly and evidence-based global gene model set for the chordate Ciona intestinalis: new insight into intron and operon populations.</title>
        <authorList>
            <person name="Satou Y."/>
            <person name="Mineta K."/>
            <person name="Ogasawara M."/>
            <person name="Sasakura Y."/>
            <person name="Shoguchi E."/>
            <person name="Ueno K."/>
            <person name="Yamada L."/>
            <person name="Matsumoto J."/>
            <person name="Wasserscheid J."/>
            <person name="Dewar K."/>
            <person name="Wiley G.B."/>
            <person name="Macmil S.L."/>
            <person name="Roe B.A."/>
            <person name="Zeller R.W."/>
            <person name="Hastings K.E."/>
            <person name="Lemaire P."/>
            <person name="Lindquist E."/>
            <person name="Endo T."/>
            <person name="Hotta K."/>
            <person name="Inaba K."/>
        </authorList>
    </citation>
    <scope>NUCLEOTIDE SEQUENCE [LARGE SCALE GENOMIC DNA]</scope>
    <source>
        <strain evidence="1">wild type</strain>
    </source>
</reference>
<proteinExistence type="predicted"/>
<dbReference type="Ensembl" id="ENSCINT00000035257.1">
    <property type="protein sequence ID" value="ENSCINP00000030553.1"/>
    <property type="gene ID" value="ENSCING00000022584.1"/>
</dbReference>
<dbReference type="InParanoid" id="H2XLM1"/>
<evidence type="ECO:0000313" key="2">
    <source>
        <dbReference type="Proteomes" id="UP000008144"/>
    </source>
</evidence>
<dbReference type="Proteomes" id="UP000008144">
    <property type="component" value="Chromosome 1"/>
</dbReference>
<name>H2XLM1_CIOIN</name>
<sequence>MCIILYFFITTESNFMSIIPQYRHLPYFCMLV</sequence>